<gene>
    <name evidence="2" type="ORF">COCVIDRAFT_105348</name>
</gene>
<dbReference type="OrthoDB" id="3784760at2759"/>
<organism evidence="2 3">
    <name type="scientific">Bipolaris victoriae (strain FI3)</name>
    <name type="common">Victoria blight of oats agent</name>
    <name type="synonym">Cochliobolus victoriae</name>
    <dbReference type="NCBI Taxonomy" id="930091"/>
    <lineage>
        <taxon>Eukaryota</taxon>
        <taxon>Fungi</taxon>
        <taxon>Dikarya</taxon>
        <taxon>Ascomycota</taxon>
        <taxon>Pezizomycotina</taxon>
        <taxon>Dothideomycetes</taxon>
        <taxon>Pleosporomycetidae</taxon>
        <taxon>Pleosporales</taxon>
        <taxon>Pleosporineae</taxon>
        <taxon>Pleosporaceae</taxon>
        <taxon>Bipolaris</taxon>
    </lineage>
</organism>
<dbReference type="GeneID" id="26248868"/>
<feature type="region of interest" description="Disordered" evidence="1">
    <location>
        <begin position="91"/>
        <end position="151"/>
    </location>
</feature>
<evidence type="ECO:0000313" key="2">
    <source>
        <dbReference type="EMBL" id="EUN24697.1"/>
    </source>
</evidence>
<dbReference type="EMBL" id="KI968763">
    <property type="protein sequence ID" value="EUN24697.1"/>
    <property type="molecule type" value="Genomic_DNA"/>
</dbReference>
<dbReference type="AlphaFoldDB" id="W7EKA3"/>
<protein>
    <submittedName>
        <fullName evidence="2">Uncharacterized protein</fullName>
    </submittedName>
</protein>
<reference evidence="2 3" key="1">
    <citation type="journal article" date="2013" name="PLoS Genet.">
        <title>Comparative genome structure, secondary metabolite, and effector coding capacity across Cochliobolus pathogens.</title>
        <authorList>
            <person name="Condon B.J."/>
            <person name="Leng Y."/>
            <person name="Wu D."/>
            <person name="Bushley K.E."/>
            <person name="Ohm R.A."/>
            <person name="Otillar R."/>
            <person name="Martin J."/>
            <person name="Schackwitz W."/>
            <person name="Grimwood J."/>
            <person name="MohdZainudin N."/>
            <person name="Xue C."/>
            <person name="Wang R."/>
            <person name="Manning V.A."/>
            <person name="Dhillon B."/>
            <person name="Tu Z.J."/>
            <person name="Steffenson B.J."/>
            <person name="Salamov A."/>
            <person name="Sun H."/>
            <person name="Lowry S."/>
            <person name="LaButti K."/>
            <person name="Han J."/>
            <person name="Copeland A."/>
            <person name="Lindquist E."/>
            <person name="Barry K."/>
            <person name="Schmutz J."/>
            <person name="Baker S.E."/>
            <person name="Ciuffetti L.M."/>
            <person name="Grigoriev I.V."/>
            <person name="Zhong S."/>
            <person name="Turgeon B.G."/>
        </authorList>
    </citation>
    <scope>NUCLEOTIDE SEQUENCE [LARGE SCALE GENOMIC DNA]</scope>
    <source>
        <strain evidence="2 3">FI3</strain>
    </source>
</reference>
<dbReference type="HOGENOM" id="CLU_677902_0_0_1"/>
<sequence>MDHTQPMQIDTKAIPRSEASSLLHDTPEVRPYQAYCDTEIPSCPLSPENLAPSPLRVRKVYSEQIDMSAQASIIDASEQEISLTRVATSGPDKQVDFSRSIPMGSHIGKQNQRMDQRSFLGITSSATSDHTTQPINLRGSHSPSDDEVTAYDSESAIARVQPPEHIDRVTERTIPRRPVPENMGVLRITYRPLPQVPLEKVQLESQDRSQSTSEHVCAQCPPRTMEPTDERMEERDGEIYLRCRHGNAPGNVHGTNNEATVGLSDQFEDIDLESPNAQLPPQIPEPTFQTRFHRRSHELFFQVPSHTRPHPAPSLHSSTDPQNGPRPPPWGTYDDLALQRRQRNERRGRTYNTPGTIVQGTTLPHQRTLSVEDGGEGLSREVNEYREQILSVYPDMAFDGHAGEGGQECRCCVVM</sequence>
<dbReference type="Proteomes" id="UP000054337">
    <property type="component" value="Unassembled WGS sequence"/>
</dbReference>
<dbReference type="RefSeq" id="XP_014554272.1">
    <property type="nucleotide sequence ID" value="XM_014698786.1"/>
</dbReference>
<feature type="region of interest" description="Disordered" evidence="1">
    <location>
        <begin position="304"/>
        <end position="333"/>
    </location>
</feature>
<proteinExistence type="predicted"/>
<name>W7EKA3_BIPV3</name>
<keyword evidence="3" id="KW-1185">Reference proteome</keyword>
<feature type="region of interest" description="Disordered" evidence="1">
    <location>
        <begin position="204"/>
        <end position="232"/>
    </location>
</feature>
<evidence type="ECO:0000313" key="3">
    <source>
        <dbReference type="Proteomes" id="UP000054337"/>
    </source>
</evidence>
<feature type="region of interest" description="Disordered" evidence="1">
    <location>
        <begin position="1"/>
        <end position="26"/>
    </location>
</feature>
<feature type="compositionally biased region" description="Polar residues" evidence="1">
    <location>
        <begin position="121"/>
        <end position="142"/>
    </location>
</feature>
<evidence type="ECO:0000256" key="1">
    <source>
        <dbReference type="SAM" id="MobiDB-lite"/>
    </source>
</evidence>
<accession>W7EKA3</accession>